<dbReference type="GO" id="GO:0000062">
    <property type="term" value="F:fatty-acyl-CoA binding"/>
    <property type="evidence" value="ECO:0007669"/>
    <property type="project" value="InterPro"/>
</dbReference>
<feature type="region of interest" description="Disordered" evidence="3">
    <location>
        <begin position="142"/>
        <end position="183"/>
    </location>
</feature>
<evidence type="ECO:0000313" key="5">
    <source>
        <dbReference type="Ensembl" id="ENSGACP00000020178.1"/>
    </source>
</evidence>
<sequence length="273" mass="30551">MPVPAVAQPVVDHQRRFQAAVDVIHNLPKDGSYRPSYEVMLRFYSLYKQAVCGPCSVPRPGFWDPVGRYKWDAWRRLGDMRSESAMAAYVDEMKKVAQEVVDTLPMNEKTASLFHHFEPLYLVVDDMPRPPGSLLALAAGLKGGERAEEGEEGEEGEEPAADEDAHPGSGPCEGLAPTSDSESEIFCDSVDSVEQTLSSHRFLWSRPTVSTAPTCPWSRRPVTASSRRAPWECGRWGRVKALRRLRRRARRGARVSSVKPQPPGSRLFSQRLF</sequence>
<dbReference type="Gene3D" id="1.20.80.10">
    <property type="match status" value="1"/>
</dbReference>
<evidence type="ECO:0000256" key="2">
    <source>
        <dbReference type="ARBA" id="ARBA00023121"/>
    </source>
</evidence>
<evidence type="ECO:0000259" key="4">
    <source>
        <dbReference type="PROSITE" id="PS51228"/>
    </source>
</evidence>
<dbReference type="PANTHER" id="PTHR23310">
    <property type="entry name" value="ACYL-COA-BINDING PROTEIN, ACBP"/>
    <property type="match status" value="1"/>
</dbReference>
<keyword evidence="2" id="KW-0446">Lipid-binding</keyword>
<dbReference type="PROSITE" id="PS51228">
    <property type="entry name" value="ACB_2"/>
    <property type="match status" value="1"/>
</dbReference>
<protein>
    <submittedName>
        <fullName evidence="5">Acyl-CoA binding domain containing 4</fullName>
    </submittedName>
</protein>
<evidence type="ECO:0000256" key="1">
    <source>
        <dbReference type="ARBA" id="ARBA00023054"/>
    </source>
</evidence>
<proteinExistence type="predicted"/>
<organism evidence="5">
    <name type="scientific">Gasterosteus aculeatus</name>
    <name type="common">Three-spined stickleback</name>
    <dbReference type="NCBI Taxonomy" id="69293"/>
    <lineage>
        <taxon>Eukaryota</taxon>
        <taxon>Metazoa</taxon>
        <taxon>Chordata</taxon>
        <taxon>Craniata</taxon>
        <taxon>Vertebrata</taxon>
        <taxon>Euteleostomi</taxon>
        <taxon>Actinopterygii</taxon>
        <taxon>Neopterygii</taxon>
        <taxon>Teleostei</taxon>
        <taxon>Neoteleostei</taxon>
        <taxon>Acanthomorphata</taxon>
        <taxon>Eupercaria</taxon>
        <taxon>Perciformes</taxon>
        <taxon>Cottioidei</taxon>
        <taxon>Gasterosteales</taxon>
        <taxon>Gasterosteidae</taxon>
        <taxon>Gasterosteus</taxon>
    </lineage>
</organism>
<feature type="domain" description="ACB" evidence="4">
    <location>
        <begin position="13"/>
        <end position="102"/>
    </location>
</feature>
<dbReference type="SUPFAM" id="SSF47027">
    <property type="entry name" value="Acyl-CoA binding protein"/>
    <property type="match status" value="1"/>
</dbReference>
<dbReference type="AlphaFoldDB" id="G3PRE3"/>
<dbReference type="GO" id="GO:0006631">
    <property type="term" value="P:fatty acid metabolic process"/>
    <property type="evidence" value="ECO:0007669"/>
    <property type="project" value="TreeGrafter"/>
</dbReference>
<dbReference type="GO" id="GO:0005737">
    <property type="term" value="C:cytoplasm"/>
    <property type="evidence" value="ECO:0007669"/>
    <property type="project" value="TreeGrafter"/>
</dbReference>
<dbReference type="Bgee" id="ENSGACG00000015293">
    <property type="expression patterns" value="Expressed in pharyngeal gill and 13 other cell types or tissues"/>
</dbReference>
<dbReference type="Ensembl" id="ENSGACT00000020217.1">
    <property type="protein sequence ID" value="ENSGACP00000020178.1"/>
    <property type="gene ID" value="ENSGACG00000015293.1"/>
</dbReference>
<dbReference type="InterPro" id="IPR035984">
    <property type="entry name" value="Acyl-CoA-binding_sf"/>
</dbReference>
<feature type="compositionally biased region" description="Acidic residues" evidence="3">
    <location>
        <begin position="148"/>
        <end position="162"/>
    </location>
</feature>
<reference evidence="5" key="1">
    <citation type="submission" date="2006-01" db="EMBL/GenBank/DDBJ databases">
        <authorList>
            <person name="Lindblad-Toh K."/>
            <person name="Mauceli E."/>
            <person name="Grabherr M."/>
            <person name="Chang J.L."/>
            <person name="Lander E.S."/>
        </authorList>
    </citation>
    <scope>NUCLEOTIDE SEQUENCE [LARGE SCALE GENOMIC DNA]</scope>
</reference>
<dbReference type="FunFam" id="1.20.80.10:FF:000010">
    <property type="entry name" value="Acyl-CoA-binding domain-containing protein 5"/>
    <property type="match status" value="1"/>
</dbReference>
<reference evidence="5" key="2">
    <citation type="submission" date="2024-04" db="UniProtKB">
        <authorList>
            <consortium name="Ensembl"/>
        </authorList>
    </citation>
    <scope>IDENTIFICATION</scope>
</reference>
<dbReference type="InterPro" id="IPR000582">
    <property type="entry name" value="Acyl-CoA-binding_protein"/>
</dbReference>
<accession>G3PRE3</accession>
<feature type="region of interest" description="Disordered" evidence="3">
    <location>
        <begin position="250"/>
        <end position="273"/>
    </location>
</feature>
<dbReference type="PANTHER" id="PTHR23310:SF53">
    <property type="entry name" value="ACYL-COA-BINDING DOMAIN-CONTAINING PROTEIN 4"/>
    <property type="match status" value="1"/>
</dbReference>
<dbReference type="Pfam" id="PF00887">
    <property type="entry name" value="ACBP"/>
    <property type="match status" value="1"/>
</dbReference>
<name>G3PRE3_GASAC</name>
<evidence type="ECO:0000256" key="3">
    <source>
        <dbReference type="SAM" id="MobiDB-lite"/>
    </source>
</evidence>
<dbReference type="PRINTS" id="PR00689">
    <property type="entry name" value="ACOABINDINGP"/>
</dbReference>
<keyword evidence="1" id="KW-0175">Coiled coil</keyword>
<dbReference type="InterPro" id="IPR014352">
    <property type="entry name" value="FERM/acyl-CoA-bd_prot_sf"/>
</dbReference>